<comment type="caution">
    <text evidence="2">The sequence shown here is derived from an EMBL/GenBank/DDBJ whole genome shotgun (WGS) entry which is preliminary data.</text>
</comment>
<proteinExistence type="predicted"/>
<evidence type="ECO:0000313" key="3">
    <source>
        <dbReference type="EMBL" id="CAF3913933.1"/>
    </source>
</evidence>
<gene>
    <name evidence="2" type="ORF">GPM918_LOCUS21150</name>
    <name evidence="3" type="ORF">SRO942_LOCUS21147</name>
</gene>
<feature type="region of interest" description="Disordered" evidence="1">
    <location>
        <begin position="391"/>
        <end position="434"/>
    </location>
</feature>
<sequence>MFNFSRSSQHSNSYMSSHSKKSYYVTPLHKLDNLTKKYKPKKVIENDNYKQLCRTGECIPFQQPSSYHCHDIHHRTSIETLDELIDRAHQTTHYTTDTENQLRPPPQSSQPAFKQIEFVHLTHPSTILLLEVNYLPPENSPAFIKLKQLCGIIFSSSNHIYSWGDPVKELTKFCKFHLFSADEIRQPELHDIQDDFKDWFHSSYPPSDDHKSEANDQYSLQSAIYLIFTEWLDKRMTLANWGCGIDLALGTYIPSDLVGRERYDIIKGEEELRLAMKDYAINDCFATTRLMYLVIYKWSREQVNNYQQSLEQLLSQCTLAQQSMEYEPISDDELAVVHVRDERPSVVEDLPDDNEEQQPLVHVEYEPRTPLTHQLFTGELSIHVDEPLTPLFLHSPPHRHSSSSTTRVPESSSHSSSTTRVPESSSHSSSHHHQHLVPYTLNHHQIVHPPHPHLVQYPLNHHPIDHH</sequence>
<reference evidence="2" key="1">
    <citation type="submission" date="2021-02" db="EMBL/GenBank/DDBJ databases">
        <authorList>
            <person name="Nowell W R."/>
        </authorList>
    </citation>
    <scope>NUCLEOTIDE SEQUENCE</scope>
</reference>
<dbReference type="OrthoDB" id="10009048at2759"/>
<dbReference type="Proteomes" id="UP000663829">
    <property type="component" value="Unassembled WGS sequence"/>
</dbReference>
<evidence type="ECO:0000313" key="2">
    <source>
        <dbReference type="EMBL" id="CAF1150392.1"/>
    </source>
</evidence>
<keyword evidence="4" id="KW-1185">Reference proteome</keyword>
<evidence type="ECO:0000256" key="1">
    <source>
        <dbReference type="SAM" id="MobiDB-lite"/>
    </source>
</evidence>
<protein>
    <submittedName>
        <fullName evidence="2">Uncharacterized protein</fullName>
    </submittedName>
</protein>
<organism evidence="2 4">
    <name type="scientific">Didymodactylos carnosus</name>
    <dbReference type="NCBI Taxonomy" id="1234261"/>
    <lineage>
        <taxon>Eukaryota</taxon>
        <taxon>Metazoa</taxon>
        <taxon>Spiralia</taxon>
        <taxon>Gnathifera</taxon>
        <taxon>Rotifera</taxon>
        <taxon>Eurotatoria</taxon>
        <taxon>Bdelloidea</taxon>
        <taxon>Philodinida</taxon>
        <taxon>Philodinidae</taxon>
        <taxon>Didymodactylos</taxon>
    </lineage>
</organism>
<dbReference type="AlphaFoldDB" id="A0A814SQB8"/>
<dbReference type="EMBL" id="CAJNOQ010006877">
    <property type="protein sequence ID" value="CAF1150392.1"/>
    <property type="molecule type" value="Genomic_DNA"/>
</dbReference>
<dbReference type="Proteomes" id="UP000681722">
    <property type="component" value="Unassembled WGS sequence"/>
</dbReference>
<feature type="compositionally biased region" description="Low complexity" evidence="1">
    <location>
        <begin position="402"/>
        <end position="428"/>
    </location>
</feature>
<feature type="region of interest" description="Disordered" evidence="1">
    <location>
        <begin position="446"/>
        <end position="467"/>
    </location>
</feature>
<evidence type="ECO:0000313" key="4">
    <source>
        <dbReference type="Proteomes" id="UP000663829"/>
    </source>
</evidence>
<accession>A0A814SQB8</accession>
<name>A0A814SQB8_9BILA</name>
<dbReference type="EMBL" id="CAJOBC010006877">
    <property type="protein sequence ID" value="CAF3913933.1"/>
    <property type="molecule type" value="Genomic_DNA"/>
</dbReference>